<keyword evidence="13 14" id="KW-0998">Cell outer membrane</keyword>
<feature type="domain" description="TonB-dependent receptor plug" evidence="18">
    <location>
        <begin position="146"/>
        <end position="242"/>
    </location>
</feature>
<dbReference type="PANTHER" id="PTHR32552:SF68">
    <property type="entry name" value="FERRICHROME OUTER MEMBRANE TRANSPORTER_PHAGE RECEPTOR"/>
    <property type="match status" value="1"/>
</dbReference>
<dbReference type="GO" id="GO:0038023">
    <property type="term" value="F:signaling receptor activity"/>
    <property type="evidence" value="ECO:0007669"/>
    <property type="project" value="InterPro"/>
</dbReference>
<feature type="chain" id="PRO_5007511602" evidence="16">
    <location>
        <begin position="25"/>
        <end position="787"/>
    </location>
</feature>
<evidence type="ECO:0000313" key="19">
    <source>
        <dbReference type="EMBL" id="AMY09100.1"/>
    </source>
</evidence>
<dbReference type="InterPro" id="IPR008969">
    <property type="entry name" value="CarboxyPept-like_regulatory"/>
</dbReference>
<dbReference type="PROSITE" id="PS52016">
    <property type="entry name" value="TONB_DEPENDENT_REC_3"/>
    <property type="match status" value="1"/>
</dbReference>
<dbReference type="Gene3D" id="2.170.130.10">
    <property type="entry name" value="TonB-dependent receptor, plug domain"/>
    <property type="match status" value="1"/>
</dbReference>
<comment type="subcellular location">
    <subcellularLocation>
        <location evidence="1 14">Cell outer membrane</location>
        <topology evidence="1 14">Multi-pass membrane protein</topology>
    </subcellularLocation>
</comment>
<keyword evidence="5" id="KW-0410">Iron transport</keyword>
<name>A0A143PLN3_LUTPR</name>
<keyword evidence="6 14" id="KW-0812">Transmembrane</keyword>
<evidence type="ECO:0000256" key="13">
    <source>
        <dbReference type="ARBA" id="ARBA00023237"/>
    </source>
</evidence>
<reference evidence="20" key="2">
    <citation type="submission" date="2016-04" db="EMBL/GenBank/DDBJ databases">
        <title>First Complete Genome Sequence of a Subdivision 6 Acidobacterium.</title>
        <authorList>
            <person name="Huang S."/>
            <person name="Vieira S."/>
            <person name="Bunk B."/>
            <person name="Riedel T."/>
            <person name="Sproeer C."/>
            <person name="Overmann J."/>
        </authorList>
    </citation>
    <scope>NUCLEOTIDE SEQUENCE [LARGE SCALE GENOMIC DNA]</scope>
    <source>
        <strain evidence="20">DSM 100886 HEG_-6_39</strain>
    </source>
</reference>
<proteinExistence type="inferred from homology"/>
<evidence type="ECO:0000256" key="4">
    <source>
        <dbReference type="ARBA" id="ARBA00022452"/>
    </source>
</evidence>
<keyword evidence="9" id="KW-0406">Ion transport</keyword>
<evidence type="ECO:0000259" key="17">
    <source>
        <dbReference type="Pfam" id="PF00593"/>
    </source>
</evidence>
<dbReference type="Proteomes" id="UP000076079">
    <property type="component" value="Chromosome"/>
</dbReference>
<dbReference type="AlphaFoldDB" id="A0A143PLN3"/>
<dbReference type="Pfam" id="PF00593">
    <property type="entry name" value="TonB_dep_Rec_b-barrel"/>
    <property type="match status" value="1"/>
</dbReference>
<dbReference type="KEGG" id="abac:LuPra_02311"/>
<evidence type="ECO:0000256" key="15">
    <source>
        <dbReference type="RuleBase" id="RU003357"/>
    </source>
</evidence>
<evidence type="ECO:0000256" key="16">
    <source>
        <dbReference type="SAM" id="SignalP"/>
    </source>
</evidence>
<dbReference type="SUPFAM" id="SSF56935">
    <property type="entry name" value="Porins"/>
    <property type="match status" value="1"/>
</dbReference>
<keyword evidence="12" id="KW-0675">Receptor</keyword>
<dbReference type="InterPro" id="IPR010917">
    <property type="entry name" value="TonB_rcpt_CS"/>
</dbReference>
<dbReference type="InterPro" id="IPR036942">
    <property type="entry name" value="Beta-barrel_TonB_sf"/>
</dbReference>
<dbReference type="InterPro" id="IPR037066">
    <property type="entry name" value="Plug_dom_sf"/>
</dbReference>
<keyword evidence="8" id="KW-0408">Iron</keyword>
<dbReference type="STRING" id="1855912.LuPra_02311"/>
<keyword evidence="7 16" id="KW-0732">Signal</keyword>
<sequence precursor="true">MRRCLSIIIGCWAVLVSSSPLALAAGRLEQPDSRGMVRGRVVDSTGAAVVGAQVTVTPQPSSGPATTVTNQQGDYELATTPGAFTLRIVAGGFVDAARRVTLEAATTTTSNVALEVAGIHESVSVGAIAGYSVPAVSSATRTNTPLRDVPQAVSVVSRALIDDQRMSSMADVTRYMPGVGIAQGEGNRDTPILRGNSTTSDFFVDGVRDDVQYFRDLYNVERVEALKGPNAMIFGRGGVGGVINRVSRQANWGQAREASVQVGSWGNRRFTADVGRGLNETVAIRATGVYENSDSYRDGFNLERYGFNPTVAVRLGRDTTLTGSYEYFHDDRVADRGISSFEGRPLDVDPSTFFGDPTQSQADATVNVVSGLLEHRFNPRMTLRNRLSYGSYDKFYQNVFPGAVNSAGTAVAISAYNNATERQNVFNQTDLVFSTRTGRIGHTLLVGTEFGRQDTDNFRETGYFTGLGPNVTTVLAPIASPTINMPVEFRQGATDADNQGVTTIAAAYAQDQVALSRHVEAVVGLRYDQFDSDVTNNRIGVTFKSSDGLVSPRLGLIYKPVEPLSLYGSYSLTYLPRAGEQLASLSLTNQALDPEEFRNYEVGAKWDVLPTFGVTAAVYRLDRGNVVVPDPADPTLSLLVDAQRTRGVEVGLNGNITAAWSIAGGYAYQDGEITRSISATAQAGATLAQLPAHSVSLWNKYDFTPRLAAAVGVIYRGDVYTSTDNLVVLPNWTRVDAAVYYHLTSTIRAQINVENLLDAQYYPTAHSNTNITPGSPRAVRLALTTRF</sequence>
<feature type="signal peptide" evidence="16">
    <location>
        <begin position="1"/>
        <end position="24"/>
    </location>
</feature>
<evidence type="ECO:0000256" key="7">
    <source>
        <dbReference type="ARBA" id="ARBA00022729"/>
    </source>
</evidence>
<accession>A0A143PLN3</accession>
<dbReference type="NCBIfam" id="TIGR01783">
    <property type="entry name" value="TonB-siderophor"/>
    <property type="match status" value="1"/>
</dbReference>
<evidence type="ECO:0000256" key="1">
    <source>
        <dbReference type="ARBA" id="ARBA00004571"/>
    </source>
</evidence>
<dbReference type="InterPro" id="IPR012910">
    <property type="entry name" value="Plug_dom"/>
</dbReference>
<dbReference type="Pfam" id="PF13620">
    <property type="entry name" value="CarboxypepD_reg"/>
    <property type="match status" value="1"/>
</dbReference>
<dbReference type="Pfam" id="PF07715">
    <property type="entry name" value="Plug"/>
    <property type="match status" value="1"/>
</dbReference>
<dbReference type="InterPro" id="IPR039426">
    <property type="entry name" value="TonB-dep_rcpt-like"/>
</dbReference>
<dbReference type="GO" id="GO:0009279">
    <property type="term" value="C:cell outer membrane"/>
    <property type="evidence" value="ECO:0007669"/>
    <property type="project" value="UniProtKB-SubCell"/>
</dbReference>
<dbReference type="SUPFAM" id="SSF49464">
    <property type="entry name" value="Carboxypeptidase regulatory domain-like"/>
    <property type="match status" value="1"/>
</dbReference>
<evidence type="ECO:0000256" key="10">
    <source>
        <dbReference type="ARBA" id="ARBA00023077"/>
    </source>
</evidence>
<evidence type="ECO:0000256" key="9">
    <source>
        <dbReference type="ARBA" id="ARBA00023065"/>
    </source>
</evidence>
<evidence type="ECO:0000256" key="6">
    <source>
        <dbReference type="ARBA" id="ARBA00022692"/>
    </source>
</evidence>
<evidence type="ECO:0000256" key="14">
    <source>
        <dbReference type="PROSITE-ProRule" id="PRU01360"/>
    </source>
</evidence>
<organism evidence="19 20">
    <name type="scientific">Luteitalea pratensis</name>
    <dbReference type="NCBI Taxonomy" id="1855912"/>
    <lineage>
        <taxon>Bacteria</taxon>
        <taxon>Pseudomonadati</taxon>
        <taxon>Acidobacteriota</taxon>
        <taxon>Vicinamibacteria</taxon>
        <taxon>Vicinamibacterales</taxon>
        <taxon>Vicinamibacteraceae</taxon>
        <taxon>Luteitalea</taxon>
    </lineage>
</organism>
<keyword evidence="10 15" id="KW-0798">TonB box</keyword>
<dbReference type="PROSITE" id="PS01156">
    <property type="entry name" value="TONB_DEPENDENT_REC_2"/>
    <property type="match status" value="1"/>
</dbReference>
<keyword evidence="3 14" id="KW-0813">Transport</keyword>
<dbReference type="Gene3D" id="2.60.40.1120">
    <property type="entry name" value="Carboxypeptidase-like, regulatory domain"/>
    <property type="match status" value="1"/>
</dbReference>
<keyword evidence="20" id="KW-1185">Reference proteome</keyword>
<keyword evidence="11 14" id="KW-0472">Membrane</keyword>
<gene>
    <name evidence="19" type="primary">bfrD</name>
    <name evidence="19" type="ORF">LuPra_02311</name>
</gene>
<dbReference type="PANTHER" id="PTHR32552">
    <property type="entry name" value="FERRICHROME IRON RECEPTOR-RELATED"/>
    <property type="match status" value="1"/>
</dbReference>
<dbReference type="EMBL" id="CP015136">
    <property type="protein sequence ID" value="AMY09100.1"/>
    <property type="molecule type" value="Genomic_DNA"/>
</dbReference>
<evidence type="ECO:0000256" key="3">
    <source>
        <dbReference type="ARBA" id="ARBA00022448"/>
    </source>
</evidence>
<evidence type="ECO:0000259" key="18">
    <source>
        <dbReference type="Pfam" id="PF07715"/>
    </source>
</evidence>
<dbReference type="GO" id="GO:0015891">
    <property type="term" value="P:siderophore transport"/>
    <property type="evidence" value="ECO:0007669"/>
    <property type="project" value="InterPro"/>
</dbReference>
<evidence type="ECO:0000313" key="20">
    <source>
        <dbReference type="Proteomes" id="UP000076079"/>
    </source>
</evidence>
<reference evidence="19 20" key="1">
    <citation type="journal article" date="2016" name="Genome Announc.">
        <title>First Complete Genome Sequence of a Subdivision 6 Acidobacterium Strain.</title>
        <authorList>
            <person name="Huang S."/>
            <person name="Vieira S."/>
            <person name="Bunk B."/>
            <person name="Riedel T."/>
            <person name="Sproer C."/>
            <person name="Overmann J."/>
        </authorList>
    </citation>
    <scope>NUCLEOTIDE SEQUENCE [LARGE SCALE GENOMIC DNA]</scope>
    <source>
        <strain evidence="20">DSM 100886 HEG_-6_39</strain>
    </source>
</reference>
<evidence type="ECO:0000256" key="2">
    <source>
        <dbReference type="ARBA" id="ARBA00009810"/>
    </source>
</evidence>
<dbReference type="InterPro" id="IPR010105">
    <property type="entry name" value="TonB_sidphr_rcpt"/>
</dbReference>
<dbReference type="Gene3D" id="2.40.170.20">
    <property type="entry name" value="TonB-dependent receptor, beta-barrel domain"/>
    <property type="match status" value="1"/>
</dbReference>
<dbReference type="RefSeq" id="WP_234800842.1">
    <property type="nucleotide sequence ID" value="NZ_CP015136.1"/>
</dbReference>
<evidence type="ECO:0000256" key="5">
    <source>
        <dbReference type="ARBA" id="ARBA00022496"/>
    </source>
</evidence>
<feature type="domain" description="TonB-dependent receptor-like beta-barrel" evidence="17">
    <location>
        <begin position="309"/>
        <end position="756"/>
    </location>
</feature>
<protein>
    <submittedName>
        <fullName evidence="19">Virulence-associated outer membrane protein Vir-90</fullName>
    </submittedName>
</protein>
<evidence type="ECO:0000256" key="11">
    <source>
        <dbReference type="ARBA" id="ARBA00023136"/>
    </source>
</evidence>
<comment type="similarity">
    <text evidence="2 14 15">Belongs to the TonB-dependent receptor family.</text>
</comment>
<dbReference type="InterPro" id="IPR000531">
    <property type="entry name" value="Beta-barrel_TonB"/>
</dbReference>
<evidence type="ECO:0000256" key="8">
    <source>
        <dbReference type="ARBA" id="ARBA00023004"/>
    </source>
</evidence>
<dbReference type="GO" id="GO:0015344">
    <property type="term" value="F:siderophore uptake transmembrane transporter activity"/>
    <property type="evidence" value="ECO:0007669"/>
    <property type="project" value="TreeGrafter"/>
</dbReference>
<keyword evidence="4 14" id="KW-1134">Transmembrane beta strand</keyword>
<evidence type="ECO:0000256" key="12">
    <source>
        <dbReference type="ARBA" id="ARBA00023170"/>
    </source>
</evidence>
<dbReference type="CDD" id="cd01347">
    <property type="entry name" value="ligand_gated_channel"/>
    <property type="match status" value="1"/>
</dbReference>